<feature type="transmembrane region" description="Helical" evidence="5">
    <location>
        <begin position="393"/>
        <end position="420"/>
    </location>
</feature>
<feature type="transmembrane region" description="Helical" evidence="5">
    <location>
        <begin position="80"/>
        <end position="104"/>
    </location>
</feature>
<dbReference type="AlphaFoldDB" id="A0AAW9WFN4"/>
<organism evidence="7 8">
    <name type="scientific">Hungatella hathewayi</name>
    <dbReference type="NCBI Taxonomy" id="154046"/>
    <lineage>
        <taxon>Bacteria</taxon>
        <taxon>Bacillati</taxon>
        <taxon>Bacillota</taxon>
        <taxon>Clostridia</taxon>
        <taxon>Lachnospirales</taxon>
        <taxon>Lachnospiraceae</taxon>
        <taxon>Hungatella</taxon>
    </lineage>
</organism>
<evidence type="ECO:0000256" key="3">
    <source>
        <dbReference type="ARBA" id="ARBA00022989"/>
    </source>
</evidence>
<comment type="caution">
    <text evidence="7">The sequence shown here is derived from an EMBL/GenBank/DDBJ whole genome shotgun (WGS) entry which is preliminary data.</text>
</comment>
<evidence type="ECO:0000259" key="6">
    <source>
        <dbReference type="Pfam" id="PF04932"/>
    </source>
</evidence>
<evidence type="ECO:0000256" key="4">
    <source>
        <dbReference type="ARBA" id="ARBA00023136"/>
    </source>
</evidence>
<evidence type="ECO:0000256" key="2">
    <source>
        <dbReference type="ARBA" id="ARBA00022692"/>
    </source>
</evidence>
<evidence type="ECO:0000256" key="1">
    <source>
        <dbReference type="ARBA" id="ARBA00004141"/>
    </source>
</evidence>
<dbReference type="PANTHER" id="PTHR37422:SF13">
    <property type="entry name" value="LIPOPOLYSACCHARIDE BIOSYNTHESIS PROTEIN PA4999-RELATED"/>
    <property type="match status" value="1"/>
</dbReference>
<feature type="transmembrane region" description="Helical" evidence="5">
    <location>
        <begin position="353"/>
        <end position="372"/>
    </location>
</feature>
<dbReference type="PANTHER" id="PTHR37422">
    <property type="entry name" value="TEICHURONIC ACID BIOSYNTHESIS PROTEIN TUAE"/>
    <property type="match status" value="1"/>
</dbReference>
<gene>
    <name evidence="7" type="ORF">GNE07_11855</name>
</gene>
<dbReference type="Pfam" id="PF04932">
    <property type="entry name" value="Wzy_C"/>
    <property type="match status" value="1"/>
</dbReference>
<feature type="transmembrane region" description="Helical" evidence="5">
    <location>
        <begin position="144"/>
        <end position="170"/>
    </location>
</feature>
<dbReference type="InterPro" id="IPR007016">
    <property type="entry name" value="O-antigen_ligase-rel_domated"/>
</dbReference>
<reference evidence="7 8" key="1">
    <citation type="submission" date="2019-09" db="EMBL/GenBank/DDBJ databases">
        <title>Draft genome sequencing of Hungatella hathewayi 123Y-2.</title>
        <authorList>
            <person name="Lv Q."/>
            <person name="Li S."/>
        </authorList>
    </citation>
    <scope>NUCLEOTIDE SEQUENCE [LARGE SCALE GENOMIC DNA]</scope>
    <source>
        <strain evidence="7 8">123Y-2</strain>
    </source>
</reference>
<sequence length="434" mass="49836">MIRSGNHKIRLTYGRLILCAVFFLMILEFNFYHLNAFLSYLFVRVNADYNKTLIAVISVACLLLLLLNKKAKKIYTTEYPYFNIINLALFFFIVLETVFGVIRYDQSPFDIFAEMRHYYIVLMAFPVCYGLEKCANTQKILDRFLTLIFVYVILILLQAIVYNAGSLWFLNGYISEKSFRDGSLRIGLGSLAPFLLLYSFSCCCDRRRNFRKRCAALITSVVTAGAYVYCTQTRALNLALGGALLAILMVARYRASKKAVLLYLLAAGIFFCFYQGIFSDLVYSLFFDQSKSSSALGRLYSIKHYLQAFYDNPVFGTGIIRETNLKFAFIKHGSDGLVYSDDVGLIGLIGENGIIGLIFYSLILFRLLYLTYEMVIKKKIWNTDTYFMTGMSVFLILTSATLIITNTMRIFLCPFLLAFYEYYGVKVHERKVKE</sequence>
<name>A0AAW9WFN4_9FIRM</name>
<accession>A0AAW9WFN4</accession>
<evidence type="ECO:0000313" key="7">
    <source>
        <dbReference type="EMBL" id="MUB63749.1"/>
    </source>
</evidence>
<feature type="transmembrane region" description="Helical" evidence="5">
    <location>
        <begin position="12"/>
        <end position="32"/>
    </location>
</feature>
<dbReference type="InterPro" id="IPR051533">
    <property type="entry name" value="WaaL-like"/>
</dbReference>
<protein>
    <recommendedName>
        <fullName evidence="6">O-antigen ligase-related domain-containing protein</fullName>
    </recommendedName>
</protein>
<evidence type="ECO:0000313" key="8">
    <source>
        <dbReference type="Proteomes" id="UP000434223"/>
    </source>
</evidence>
<dbReference type="GO" id="GO:0016020">
    <property type="term" value="C:membrane"/>
    <property type="evidence" value="ECO:0007669"/>
    <property type="project" value="UniProtKB-SubCell"/>
</dbReference>
<feature type="transmembrane region" description="Helical" evidence="5">
    <location>
        <begin position="260"/>
        <end position="278"/>
    </location>
</feature>
<feature type="transmembrane region" description="Helical" evidence="5">
    <location>
        <begin position="235"/>
        <end position="253"/>
    </location>
</feature>
<keyword evidence="3 5" id="KW-1133">Transmembrane helix</keyword>
<comment type="subcellular location">
    <subcellularLocation>
        <location evidence="1">Membrane</location>
        <topology evidence="1">Multi-pass membrane protein</topology>
    </subcellularLocation>
</comment>
<keyword evidence="2 5" id="KW-0812">Transmembrane</keyword>
<dbReference type="RefSeq" id="WP_055652078.1">
    <property type="nucleotide sequence ID" value="NZ_CZAZ01000045.1"/>
</dbReference>
<feature type="transmembrane region" description="Helical" evidence="5">
    <location>
        <begin position="213"/>
        <end position="229"/>
    </location>
</feature>
<keyword evidence="4 5" id="KW-0472">Membrane</keyword>
<feature type="domain" description="O-antigen ligase-related" evidence="6">
    <location>
        <begin position="220"/>
        <end position="360"/>
    </location>
</feature>
<dbReference type="EMBL" id="WNME01000006">
    <property type="protein sequence ID" value="MUB63749.1"/>
    <property type="molecule type" value="Genomic_DNA"/>
</dbReference>
<feature type="transmembrane region" description="Helical" evidence="5">
    <location>
        <begin position="116"/>
        <end position="132"/>
    </location>
</feature>
<feature type="transmembrane region" description="Helical" evidence="5">
    <location>
        <begin position="182"/>
        <end position="201"/>
    </location>
</feature>
<feature type="transmembrane region" description="Helical" evidence="5">
    <location>
        <begin position="52"/>
        <end position="68"/>
    </location>
</feature>
<evidence type="ECO:0000256" key="5">
    <source>
        <dbReference type="SAM" id="Phobius"/>
    </source>
</evidence>
<dbReference type="Proteomes" id="UP000434223">
    <property type="component" value="Unassembled WGS sequence"/>
</dbReference>
<proteinExistence type="predicted"/>